<proteinExistence type="predicted"/>
<dbReference type="AlphaFoldDB" id="A0A1M5YJ20"/>
<dbReference type="Proteomes" id="UP000189796">
    <property type="component" value="Chromosome I"/>
</dbReference>
<sequence>MKIDSDREALMSTLQSVVSAYEAETSHHSLLGRPSPDGKVFRPVAEAVGKCKAYKQVEGHVLFTANGGRIISSGGLAPPLFNRAMHDVAGAADWLLRLLSVRSADGCFKCAVWGVSIDEEIRLSESARLLPFDALSESYMKKYITNRSRQLYGQAVWLSTNLFDIPGAAFVLDAPNFPHIGRDNSPFLEFERLQGEAINFWTLLEAASVGSPLAFGYWFEYEDEDLEISAWENTLSWTFSEIAPRISTAVGVEPQTILADTRQFFALPPKCQSDLKRSMNRFVLSRCRTFLIDRILDLALAFEIAVSGESESYTAISWKVAVRTAQAIGGAIEGRQAVRRKVSALYNLRSKATHGGSMKPDEQAKNAQLVEECSDIYRRLLRSLFEIGAKPDWNVLELQSRESTVESPHSGK</sequence>
<evidence type="ECO:0000313" key="1">
    <source>
        <dbReference type="EMBL" id="SHI11995.1"/>
    </source>
</evidence>
<dbReference type="EMBL" id="LT670817">
    <property type="protein sequence ID" value="SHI11995.1"/>
    <property type="molecule type" value="Genomic_DNA"/>
</dbReference>
<name>A0A1M5YJ20_9BRAD</name>
<dbReference type="OrthoDB" id="8203794at2"/>
<dbReference type="RefSeq" id="WP_079606412.1">
    <property type="nucleotide sequence ID" value="NZ_LT670817.1"/>
</dbReference>
<evidence type="ECO:0000313" key="2">
    <source>
        <dbReference type="Proteomes" id="UP000189796"/>
    </source>
</evidence>
<protein>
    <submittedName>
        <fullName evidence="1">Uncharacterized protein</fullName>
    </submittedName>
</protein>
<organism evidence="1 2">
    <name type="scientific">Bradyrhizobium erythrophlei</name>
    <dbReference type="NCBI Taxonomy" id="1437360"/>
    <lineage>
        <taxon>Bacteria</taxon>
        <taxon>Pseudomonadati</taxon>
        <taxon>Pseudomonadota</taxon>
        <taxon>Alphaproteobacteria</taxon>
        <taxon>Hyphomicrobiales</taxon>
        <taxon>Nitrobacteraceae</taxon>
        <taxon>Bradyrhizobium</taxon>
    </lineage>
</organism>
<gene>
    <name evidence="1" type="ORF">SAMN05443248_8383</name>
</gene>
<reference evidence="1 2" key="1">
    <citation type="submission" date="2016-11" db="EMBL/GenBank/DDBJ databases">
        <authorList>
            <person name="Jaros S."/>
            <person name="Januszkiewicz K."/>
            <person name="Wedrychowicz H."/>
        </authorList>
    </citation>
    <scope>NUCLEOTIDE SEQUENCE [LARGE SCALE GENOMIC DNA]</scope>
    <source>
        <strain evidence="1 2">GAS138</strain>
    </source>
</reference>
<accession>A0A1M5YJ20</accession>